<organism evidence="1 2">
    <name type="scientific">Cuscuta europaea</name>
    <name type="common">European dodder</name>
    <dbReference type="NCBI Taxonomy" id="41803"/>
    <lineage>
        <taxon>Eukaryota</taxon>
        <taxon>Viridiplantae</taxon>
        <taxon>Streptophyta</taxon>
        <taxon>Embryophyta</taxon>
        <taxon>Tracheophyta</taxon>
        <taxon>Spermatophyta</taxon>
        <taxon>Magnoliopsida</taxon>
        <taxon>eudicotyledons</taxon>
        <taxon>Gunneridae</taxon>
        <taxon>Pentapetalae</taxon>
        <taxon>asterids</taxon>
        <taxon>lamiids</taxon>
        <taxon>Solanales</taxon>
        <taxon>Convolvulaceae</taxon>
        <taxon>Cuscuteae</taxon>
        <taxon>Cuscuta</taxon>
        <taxon>Cuscuta subgen. Cuscuta</taxon>
    </lineage>
</organism>
<gene>
    <name evidence="1" type="ORF">CEURO_LOCUS11082</name>
</gene>
<name>A0A9P1EA53_CUSEU</name>
<dbReference type="Proteomes" id="UP001152484">
    <property type="component" value="Unassembled WGS sequence"/>
</dbReference>
<evidence type="ECO:0000313" key="1">
    <source>
        <dbReference type="EMBL" id="CAH9090045.1"/>
    </source>
</evidence>
<accession>A0A9P1EA53</accession>
<dbReference type="EMBL" id="CAMAPE010000021">
    <property type="protein sequence ID" value="CAH9090045.1"/>
    <property type="molecule type" value="Genomic_DNA"/>
</dbReference>
<evidence type="ECO:0000313" key="2">
    <source>
        <dbReference type="Proteomes" id="UP001152484"/>
    </source>
</evidence>
<dbReference type="AlphaFoldDB" id="A0A9P1EA53"/>
<sequence>MKTTKQVVLHPSAKLHNTRNHLCYTIGHITVGHTYKSSANPHCHLAAREALVDPFGKTVEQPGSKGIATTLAGMTPRTITGQTPDAPTIHGTSLSPGTNFGEGNLLVHFF</sequence>
<proteinExistence type="predicted"/>
<keyword evidence="2" id="KW-1185">Reference proteome</keyword>
<protein>
    <submittedName>
        <fullName evidence="1">Uncharacterized protein</fullName>
    </submittedName>
</protein>
<comment type="caution">
    <text evidence="1">The sequence shown here is derived from an EMBL/GenBank/DDBJ whole genome shotgun (WGS) entry which is preliminary data.</text>
</comment>
<reference evidence="1" key="1">
    <citation type="submission" date="2022-07" db="EMBL/GenBank/DDBJ databases">
        <authorList>
            <person name="Macas J."/>
            <person name="Novak P."/>
            <person name="Neumann P."/>
        </authorList>
    </citation>
    <scope>NUCLEOTIDE SEQUENCE</scope>
</reference>